<sequence>MTEPSEFWFVRSVAIGDTHLRHPAALPAPQVAPRCEPEAVFHPLNRRPVESCFFDWQECPGCRAAAAPHSARALAVVR</sequence>
<gene>
    <name evidence="1" type="ORF">TL08_03950</name>
</gene>
<dbReference type="RefSeq" id="WP_069846645.1">
    <property type="nucleotide sequence ID" value="NZ_CP014859.1"/>
</dbReference>
<protein>
    <submittedName>
        <fullName evidence="1">Uncharacterized protein</fullName>
    </submittedName>
</protein>
<evidence type="ECO:0000313" key="1">
    <source>
        <dbReference type="EMBL" id="AOS61620.1"/>
    </source>
</evidence>
<keyword evidence="2" id="KW-1185">Reference proteome</keyword>
<dbReference type="EMBL" id="CP014859">
    <property type="protein sequence ID" value="AOS61620.1"/>
    <property type="molecule type" value="Genomic_DNA"/>
</dbReference>
<organism evidence="1 2">
    <name type="scientific">Actinoalloteichus hymeniacidonis</name>
    <dbReference type="NCBI Taxonomy" id="340345"/>
    <lineage>
        <taxon>Bacteria</taxon>
        <taxon>Bacillati</taxon>
        <taxon>Actinomycetota</taxon>
        <taxon>Actinomycetes</taxon>
        <taxon>Pseudonocardiales</taxon>
        <taxon>Pseudonocardiaceae</taxon>
        <taxon>Actinoalloteichus</taxon>
    </lineage>
</organism>
<accession>A0AAC9MWS3</accession>
<evidence type="ECO:0000313" key="2">
    <source>
        <dbReference type="Proteomes" id="UP000095210"/>
    </source>
</evidence>
<dbReference type="AlphaFoldDB" id="A0AAC9MWS3"/>
<dbReference type="Proteomes" id="UP000095210">
    <property type="component" value="Chromosome"/>
</dbReference>
<proteinExistence type="predicted"/>
<reference evidence="2" key="1">
    <citation type="submission" date="2016-03" db="EMBL/GenBank/DDBJ databases">
        <title>Complete genome sequence of the type strain Actinoalloteichus hymeniacidonis DSM 45092.</title>
        <authorList>
            <person name="Schaffert L."/>
            <person name="Albersmeier A."/>
            <person name="Winkler A."/>
            <person name="Kalinowski J."/>
            <person name="Zotchev S."/>
            <person name="Ruckert C."/>
        </authorList>
    </citation>
    <scope>NUCLEOTIDE SEQUENCE [LARGE SCALE GENOMIC DNA]</scope>
    <source>
        <strain evidence="2">HPA177(T) (DSM 45092(T))</strain>
    </source>
</reference>
<name>A0AAC9MWS3_9PSEU</name>
<dbReference type="KEGG" id="ahm:TL08_03950"/>